<evidence type="ECO:0000256" key="2">
    <source>
        <dbReference type="SAM" id="SignalP"/>
    </source>
</evidence>
<evidence type="ECO:0000256" key="1">
    <source>
        <dbReference type="ARBA" id="ARBA00009820"/>
    </source>
</evidence>
<organism evidence="4 5">
    <name type="scientific">Adhaeribacter radiodurans</name>
    <dbReference type="NCBI Taxonomy" id="2745197"/>
    <lineage>
        <taxon>Bacteria</taxon>
        <taxon>Pseudomonadati</taxon>
        <taxon>Bacteroidota</taxon>
        <taxon>Cytophagia</taxon>
        <taxon>Cytophagales</taxon>
        <taxon>Hymenobacteraceae</taxon>
        <taxon>Adhaeribacter</taxon>
    </lineage>
</organism>
<dbReference type="Pfam" id="PF07676">
    <property type="entry name" value="PD40"/>
    <property type="match status" value="2"/>
</dbReference>
<dbReference type="InterPro" id="IPR011042">
    <property type="entry name" value="6-blade_b-propeller_TolB-like"/>
</dbReference>
<dbReference type="Gene3D" id="2.120.10.30">
    <property type="entry name" value="TolB, C-terminal domain"/>
    <property type="match status" value="1"/>
</dbReference>
<protein>
    <submittedName>
        <fullName evidence="4">TolB family protein</fullName>
    </submittedName>
</protein>
<feature type="chain" id="PRO_5029646003" evidence="2">
    <location>
        <begin position="20"/>
        <end position="528"/>
    </location>
</feature>
<comment type="similarity">
    <text evidence="1">Belongs to the TolB family.</text>
</comment>
<keyword evidence="2" id="KW-0732">Signal</keyword>
<dbReference type="AlphaFoldDB" id="A0A7L7L556"/>
<dbReference type="PANTHER" id="PTHR36842">
    <property type="entry name" value="PROTEIN TOLB HOMOLOG"/>
    <property type="match status" value="1"/>
</dbReference>
<dbReference type="InterPro" id="IPR011659">
    <property type="entry name" value="WD40"/>
</dbReference>
<evidence type="ECO:0000313" key="4">
    <source>
        <dbReference type="EMBL" id="QMU27519.1"/>
    </source>
</evidence>
<reference evidence="4 5" key="1">
    <citation type="submission" date="2020-08" db="EMBL/GenBank/DDBJ databases">
        <title>Adhaeribacter dokdonensis sp. nov., isolated from the rhizosphere of Elymus tsukushiensis, a plant native to the Dokdo Islands, Republic of Korea.</title>
        <authorList>
            <person name="Ghim S.Y."/>
        </authorList>
    </citation>
    <scope>NUCLEOTIDE SEQUENCE [LARGE SCALE GENOMIC DNA]</scope>
    <source>
        <strain evidence="4 5">KUDC8001</strain>
    </source>
</reference>
<evidence type="ECO:0000313" key="5">
    <source>
        <dbReference type="Proteomes" id="UP000514509"/>
    </source>
</evidence>
<proteinExistence type="inferred from homology"/>
<feature type="domain" description="Prolow-density lipoprotein receptor-related protein 1-like beta-propeller" evidence="3">
    <location>
        <begin position="276"/>
        <end position="437"/>
    </location>
</feature>
<accession>A0A7L7L556</accession>
<feature type="signal peptide" evidence="2">
    <location>
        <begin position="1"/>
        <end position="19"/>
    </location>
</feature>
<dbReference type="EMBL" id="CP055153">
    <property type="protein sequence ID" value="QMU27519.1"/>
    <property type="molecule type" value="Genomic_DNA"/>
</dbReference>
<dbReference type="RefSeq" id="WP_182414714.1">
    <property type="nucleotide sequence ID" value="NZ_CP055153.1"/>
</dbReference>
<sequence>MFKLLSLVLFCLINVASFGQTNAIGIFQNHADIGNPKKTGGARYEEVTQTYTINGGGSNIWFNRDEFHYLYNKIQGDFILTANFEFVGQEGDPHRKIGWMIRESADEAAASMNAVIHGDGLTVLQWRPLRGAYMRDPQDEIFYPKKTVFQIVQLERSGKKMIMRVANWGEPLQEVGSHDMPDMPDAVLAGLFISSHNPEAVEEARVWNVRIDKPVASIYHPNPQIQKTLPKSQPTLGCRLETMTLADGKRKVIHESSGKFEAPNWMPDGKKLLFNEGGSLYTIPVNGGTPEKLNTGAISKINNDHGISFDRKQLAISSNKEGATGGGSYVYVLPLTGGTPKMVTEQSPSYWHGWATNNKEVTIVAQRNNSKIYNLYQVNVATGNEKPLTTNITGHVDGPEYSPDGKFIYYNANPTGTMQIWRMKPDGSGKEQITFDENHNWFPHISPDGKWIAYISFPTDIDPNSHPSYQRVTLRLVSTSGGAPRVVAYLYGGQGTINVNSWSPDSKSISFVSNSQVAETGKELSGTK</sequence>
<name>A0A7L7L556_9BACT</name>
<dbReference type="SUPFAM" id="SSF69304">
    <property type="entry name" value="Tricorn protease N-terminal domain"/>
    <property type="match status" value="1"/>
</dbReference>
<dbReference type="Pfam" id="PF16472">
    <property type="entry name" value="DUF5050"/>
    <property type="match status" value="1"/>
</dbReference>
<dbReference type="InterPro" id="IPR032485">
    <property type="entry name" value="LRP1-like_beta_prop"/>
</dbReference>
<gene>
    <name evidence="4" type="ORF">HUW48_05460</name>
</gene>
<dbReference type="Proteomes" id="UP000514509">
    <property type="component" value="Chromosome"/>
</dbReference>
<dbReference type="KEGG" id="add:HUW48_05460"/>
<dbReference type="PANTHER" id="PTHR36842:SF1">
    <property type="entry name" value="PROTEIN TOLB"/>
    <property type="match status" value="1"/>
</dbReference>
<evidence type="ECO:0000259" key="3">
    <source>
        <dbReference type="Pfam" id="PF16472"/>
    </source>
</evidence>
<keyword evidence="5" id="KW-1185">Reference proteome</keyword>